<dbReference type="Pfam" id="PF00892">
    <property type="entry name" value="EamA"/>
    <property type="match status" value="2"/>
</dbReference>
<feature type="domain" description="EamA" evidence="4">
    <location>
        <begin position="149"/>
        <end position="281"/>
    </location>
</feature>
<dbReference type="RefSeq" id="WP_072578547.1">
    <property type="nucleotide sequence ID" value="NZ_CP016020.1"/>
</dbReference>
<feature type="transmembrane region" description="Helical" evidence="3">
    <location>
        <begin position="181"/>
        <end position="198"/>
    </location>
</feature>
<organism evidence="5 6">
    <name type="scientific">Bacillus weihaiensis</name>
    <dbReference type="NCBI Taxonomy" id="1547283"/>
    <lineage>
        <taxon>Bacteria</taxon>
        <taxon>Bacillati</taxon>
        <taxon>Bacillota</taxon>
        <taxon>Bacilli</taxon>
        <taxon>Bacillales</taxon>
        <taxon>Bacillaceae</taxon>
        <taxon>Bacillus</taxon>
    </lineage>
</organism>
<feature type="transmembrane region" description="Helical" evidence="3">
    <location>
        <begin position="122"/>
        <end position="139"/>
    </location>
</feature>
<proteinExistence type="inferred from homology"/>
<accession>A0A1L3MN34</accession>
<evidence type="ECO:0000256" key="1">
    <source>
        <dbReference type="ARBA" id="ARBA00004127"/>
    </source>
</evidence>
<feature type="transmembrane region" description="Helical" evidence="3">
    <location>
        <begin position="266"/>
        <end position="284"/>
    </location>
</feature>
<feature type="transmembrane region" description="Helical" evidence="3">
    <location>
        <begin position="238"/>
        <end position="260"/>
    </location>
</feature>
<dbReference type="Proteomes" id="UP000181936">
    <property type="component" value="Chromosome"/>
</dbReference>
<feature type="transmembrane region" description="Helical" evidence="3">
    <location>
        <begin position="89"/>
        <end position="110"/>
    </location>
</feature>
<dbReference type="KEGG" id="bwh:A9C19_02720"/>
<evidence type="ECO:0000256" key="3">
    <source>
        <dbReference type="SAM" id="Phobius"/>
    </source>
</evidence>
<evidence type="ECO:0000313" key="5">
    <source>
        <dbReference type="EMBL" id="APH03758.1"/>
    </source>
</evidence>
<feature type="transmembrane region" description="Helical" evidence="3">
    <location>
        <begin position="210"/>
        <end position="231"/>
    </location>
</feature>
<comment type="similarity">
    <text evidence="2">Belongs to the EamA transporter family.</text>
</comment>
<keyword evidence="3" id="KW-0472">Membrane</keyword>
<feature type="transmembrane region" description="Helical" evidence="3">
    <location>
        <begin position="151"/>
        <end position="169"/>
    </location>
</feature>
<dbReference type="EMBL" id="CP016020">
    <property type="protein sequence ID" value="APH03758.1"/>
    <property type="molecule type" value="Genomic_DNA"/>
</dbReference>
<evidence type="ECO:0000256" key="2">
    <source>
        <dbReference type="ARBA" id="ARBA00007362"/>
    </source>
</evidence>
<dbReference type="GO" id="GO:0016020">
    <property type="term" value="C:membrane"/>
    <property type="evidence" value="ECO:0007669"/>
    <property type="project" value="InterPro"/>
</dbReference>
<sequence length="297" mass="32108">MSTLKYSLYVLLGACSYGLLSVLVKLAYQEGFKIDEVIGSQYLFGFFFILIPFIFLKKKVTLKEGVMLAIAGTTTSLTGLLYAKSLETIPASIAIVLLFQFTWIGIVLDIIISRKWPDKEKLISVVILFLGTILASGGLTNKLFMYEISGIIYGLLSAVSFALFIVFSGRVAVTQTSIVRSFFMSTGALLFVLLLFSPDFMFNGSLGEGLWVYGALLGFFGVLLPVLLFSIGTPKIGGGLATIIGAAELPTAVIASALILNEHVSFIQVIGVIIILIGVAFPQLQYMKAKGRKPANL</sequence>
<comment type="subcellular location">
    <subcellularLocation>
        <location evidence="1">Endomembrane system</location>
        <topology evidence="1">Multi-pass membrane protein</topology>
    </subcellularLocation>
</comment>
<reference evidence="5 6" key="1">
    <citation type="journal article" date="2016" name="Sci. Rep.">
        <title>Complete genome sequence and transcriptomic analysis of a novel marine strain Bacillus weihaiensis reveals the mechanism of brown algae degradation.</title>
        <authorList>
            <person name="Zhu Y."/>
            <person name="Chen P."/>
            <person name="Bao Y."/>
            <person name="Men Y."/>
            <person name="Zeng Y."/>
            <person name="Yang J."/>
            <person name="Sun J."/>
            <person name="Sun Y."/>
        </authorList>
    </citation>
    <scope>NUCLEOTIDE SEQUENCE [LARGE SCALE GENOMIC DNA]</scope>
    <source>
        <strain evidence="5 6">Alg07</strain>
    </source>
</reference>
<protein>
    <submittedName>
        <fullName evidence="5">Multidrug transporter</fullName>
    </submittedName>
</protein>
<evidence type="ECO:0000259" key="4">
    <source>
        <dbReference type="Pfam" id="PF00892"/>
    </source>
</evidence>
<name>A0A1L3MN34_9BACI</name>
<feature type="domain" description="EamA" evidence="4">
    <location>
        <begin position="7"/>
        <end position="136"/>
    </location>
</feature>
<keyword evidence="6" id="KW-1185">Reference proteome</keyword>
<feature type="transmembrane region" description="Helical" evidence="3">
    <location>
        <begin position="65"/>
        <end position="83"/>
    </location>
</feature>
<dbReference type="InterPro" id="IPR000620">
    <property type="entry name" value="EamA_dom"/>
</dbReference>
<keyword evidence="3" id="KW-1133">Transmembrane helix</keyword>
<dbReference type="AlphaFoldDB" id="A0A1L3MN34"/>
<evidence type="ECO:0000313" key="6">
    <source>
        <dbReference type="Proteomes" id="UP000181936"/>
    </source>
</evidence>
<keyword evidence="3" id="KW-0812">Transmembrane</keyword>
<feature type="transmembrane region" description="Helical" evidence="3">
    <location>
        <begin position="40"/>
        <end position="56"/>
    </location>
</feature>
<dbReference type="OrthoDB" id="3180815at2"/>
<dbReference type="STRING" id="1547283.A9C19_02720"/>
<dbReference type="InterPro" id="IPR037185">
    <property type="entry name" value="EmrE-like"/>
</dbReference>
<feature type="transmembrane region" description="Helical" evidence="3">
    <location>
        <begin position="7"/>
        <end position="28"/>
    </location>
</feature>
<gene>
    <name evidence="5" type="ORF">A9C19_02720</name>
</gene>
<dbReference type="SUPFAM" id="SSF103481">
    <property type="entry name" value="Multidrug resistance efflux transporter EmrE"/>
    <property type="match status" value="2"/>
</dbReference>